<feature type="region of interest" description="Disordered" evidence="1">
    <location>
        <begin position="139"/>
        <end position="175"/>
    </location>
</feature>
<dbReference type="OrthoDB" id="5596422at2759"/>
<dbReference type="Proteomes" id="UP000242877">
    <property type="component" value="Unassembled WGS sequence"/>
</dbReference>
<comment type="caution">
    <text evidence="3">The sequence shown here is derived from an EMBL/GenBank/DDBJ whole genome shotgun (WGS) entry which is preliminary data.</text>
</comment>
<gene>
    <name evidence="3" type="ORF">AAP_04120</name>
</gene>
<dbReference type="EMBL" id="AZGZ01000019">
    <property type="protein sequence ID" value="KZZ89769.1"/>
    <property type="molecule type" value="Genomic_DNA"/>
</dbReference>
<dbReference type="CDD" id="cd23814">
    <property type="entry name" value="UEV_AKTIP"/>
    <property type="match status" value="1"/>
</dbReference>
<evidence type="ECO:0000256" key="1">
    <source>
        <dbReference type="SAM" id="MobiDB-lite"/>
    </source>
</evidence>
<dbReference type="InterPro" id="IPR000608">
    <property type="entry name" value="UBC"/>
</dbReference>
<proteinExistence type="predicted"/>
<organism evidence="3 4">
    <name type="scientific">Ascosphaera apis ARSEF 7405</name>
    <dbReference type="NCBI Taxonomy" id="392613"/>
    <lineage>
        <taxon>Eukaryota</taxon>
        <taxon>Fungi</taxon>
        <taxon>Dikarya</taxon>
        <taxon>Ascomycota</taxon>
        <taxon>Pezizomycotina</taxon>
        <taxon>Eurotiomycetes</taxon>
        <taxon>Eurotiomycetidae</taxon>
        <taxon>Onygenales</taxon>
        <taxon>Ascosphaeraceae</taxon>
        <taxon>Ascosphaera</taxon>
    </lineage>
</organism>
<accession>A0A167X8Q4</accession>
<feature type="compositionally biased region" description="Polar residues" evidence="1">
    <location>
        <begin position="139"/>
        <end position="156"/>
    </location>
</feature>
<protein>
    <submittedName>
        <fullName evidence="3">Ubiquitin-conjugating enzyme/RWD-like protein</fullName>
    </submittedName>
</protein>
<keyword evidence="4" id="KW-1185">Reference proteome</keyword>
<feature type="domain" description="UBC core" evidence="2">
    <location>
        <begin position="12"/>
        <end position="181"/>
    </location>
</feature>
<dbReference type="AlphaFoldDB" id="A0A167X8Q4"/>
<evidence type="ECO:0000313" key="3">
    <source>
        <dbReference type="EMBL" id="KZZ89769.1"/>
    </source>
</evidence>
<reference evidence="3 4" key="1">
    <citation type="journal article" date="2016" name="Genome Biol. Evol.">
        <title>Divergent and convergent evolution of fungal pathogenicity.</title>
        <authorList>
            <person name="Shang Y."/>
            <person name="Xiao G."/>
            <person name="Zheng P."/>
            <person name="Cen K."/>
            <person name="Zhan S."/>
            <person name="Wang C."/>
        </authorList>
    </citation>
    <scope>NUCLEOTIDE SEQUENCE [LARGE SCALE GENOMIC DNA]</scope>
    <source>
        <strain evidence="3 4">ARSEF 7405</strain>
    </source>
</reference>
<evidence type="ECO:0000259" key="2">
    <source>
        <dbReference type="PROSITE" id="PS50127"/>
    </source>
</evidence>
<evidence type="ECO:0000313" key="4">
    <source>
        <dbReference type="Proteomes" id="UP000242877"/>
    </source>
</evidence>
<name>A0A167X8Q4_9EURO</name>
<dbReference type="Gene3D" id="3.10.110.10">
    <property type="entry name" value="Ubiquitin Conjugating Enzyme"/>
    <property type="match status" value="1"/>
</dbReference>
<sequence length="338" mass="37403">MSSCKLPNIPSLRRQQLRLEFASLRTAPPPGVYMSISPSDPSMWSGVLFVQKGPYSSAILRFQLRFPPLYPDVPPVLTFTTDIFHPLIVPLTTYSFTANPGDAGTFSASDEERLPAGCFSLRHGFPHWFGRNRKLAQSATGSTQSVNVQTPSPANDENTDPLKAPQNIQAEDPDVTEDSTEFIHIASGGPHGELPDVPVLSILNYVRTTFDDENVLDSIPLAAAGNQGAWHAWQSHRRSQKLMSGSETPVTDIRPSQSRLPKEWNWEGVWEKRVKTCVEASYLESTLFGSMARHSPDDLIRFTKFDLDVLDGVKEQILSKQLPIANVSGRPEMAMSAN</sequence>
<dbReference type="Pfam" id="PF00179">
    <property type="entry name" value="UQ_con"/>
    <property type="match status" value="1"/>
</dbReference>
<dbReference type="SUPFAM" id="SSF54495">
    <property type="entry name" value="UBC-like"/>
    <property type="match status" value="1"/>
</dbReference>
<dbReference type="InterPro" id="IPR016135">
    <property type="entry name" value="UBQ-conjugating_enzyme/RWD"/>
</dbReference>
<dbReference type="PROSITE" id="PS50127">
    <property type="entry name" value="UBC_2"/>
    <property type="match status" value="1"/>
</dbReference>
<dbReference type="VEuPathDB" id="FungiDB:AAP_04120"/>